<dbReference type="AlphaFoldDB" id="A0A0F9CT12"/>
<dbReference type="GO" id="GO:0003676">
    <property type="term" value="F:nucleic acid binding"/>
    <property type="evidence" value="ECO:0007669"/>
    <property type="project" value="InterPro"/>
</dbReference>
<dbReference type="Pfam" id="PF25516">
    <property type="entry name" value="PTPase"/>
    <property type="match status" value="1"/>
</dbReference>
<dbReference type="InterPro" id="IPR036867">
    <property type="entry name" value="R3H_dom_sf"/>
</dbReference>
<feature type="non-terminal residue" evidence="3">
    <location>
        <position position="1"/>
    </location>
</feature>
<name>A0A0F9CT12_9ZZZZ</name>
<dbReference type="InterPro" id="IPR034081">
    <property type="entry name" value="R3H_AAA"/>
</dbReference>
<protein>
    <recommendedName>
        <fullName evidence="2">R3H domain-containing protein</fullName>
    </recommendedName>
</protein>
<proteinExistence type="predicted"/>
<dbReference type="InterPro" id="IPR058670">
    <property type="entry name" value="PTPase_dom"/>
</dbReference>
<feature type="domain" description="R3H" evidence="2">
    <location>
        <begin position="120"/>
        <end position="185"/>
    </location>
</feature>
<dbReference type="Pfam" id="PF01424">
    <property type="entry name" value="R3H"/>
    <property type="match status" value="1"/>
</dbReference>
<feature type="region of interest" description="Disordered" evidence="1">
    <location>
        <begin position="1"/>
        <end position="23"/>
    </location>
</feature>
<accession>A0A0F9CT12</accession>
<dbReference type="EMBL" id="LAZR01031932">
    <property type="protein sequence ID" value="KKL52334.1"/>
    <property type="molecule type" value="Genomic_DNA"/>
</dbReference>
<dbReference type="PROSITE" id="PS51061">
    <property type="entry name" value="R3H"/>
    <property type="match status" value="1"/>
</dbReference>
<gene>
    <name evidence="3" type="ORF">LCGC14_2286520</name>
</gene>
<dbReference type="CDD" id="cd02645">
    <property type="entry name" value="R3H_AAA"/>
    <property type="match status" value="1"/>
</dbReference>
<evidence type="ECO:0000256" key="1">
    <source>
        <dbReference type="SAM" id="MobiDB-lite"/>
    </source>
</evidence>
<evidence type="ECO:0000313" key="3">
    <source>
        <dbReference type="EMBL" id="KKL52334.1"/>
    </source>
</evidence>
<organism evidence="3">
    <name type="scientific">marine sediment metagenome</name>
    <dbReference type="NCBI Taxonomy" id="412755"/>
    <lineage>
        <taxon>unclassified sequences</taxon>
        <taxon>metagenomes</taxon>
        <taxon>ecological metagenomes</taxon>
    </lineage>
</organism>
<sequence>EGNVKTVSASSGGQRSLERRGSPATVTAIGTTAGRERRIFPFGVSRQRLGQALRQTGFAGTIVDSLDEADTLITLRSYHRRKPQTLRDAEDRSVPIYVVKSNTVFQLEHCLLSMRTEKAGDPVVAALREAEEAIGQVMTGDNAIDLTPQNAYIRRLQHMLAQRYNLSSRSMGKDPYRQVRILPGEMD</sequence>
<dbReference type="Gene3D" id="3.30.1370.50">
    <property type="entry name" value="R3H-like domain"/>
    <property type="match status" value="1"/>
</dbReference>
<dbReference type="SMART" id="SM00393">
    <property type="entry name" value="R3H"/>
    <property type="match status" value="1"/>
</dbReference>
<feature type="compositionally biased region" description="Polar residues" evidence="1">
    <location>
        <begin position="1"/>
        <end position="14"/>
    </location>
</feature>
<reference evidence="3" key="1">
    <citation type="journal article" date="2015" name="Nature">
        <title>Complex archaea that bridge the gap between prokaryotes and eukaryotes.</title>
        <authorList>
            <person name="Spang A."/>
            <person name="Saw J.H."/>
            <person name="Jorgensen S.L."/>
            <person name="Zaremba-Niedzwiedzka K."/>
            <person name="Martijn J."/>
            <person name="Lind A.E."/>
            <person name="van Eijk R."/>
            <person name="Schleper C."/>
            <person name="Guy L."/>
            <person name="Ettema T.J."/>
        </authorList>
    </citation>
    <scope>NUCLEOTIDE SEQUENCE</scope>
</reference>
<dbReference type="SUPFAM" id="SSF82708">
    <property type="entry name" value="R3H domain"/>
    <property type="match status" value="1"/>
</dbReference>
<dbReference type="InterPro" id="IPR001374">
    <property type="entry name" value="R3H_dom"/>
</dbReference>
<comment type="caution">
    <text evidence="3">The sequence shown here is derived from an EMBL/GenBank/DDBJ whole genome shotgun (WGS) entry which is preliminary data.</text>
</comment>
<evidence type="ECO:0000259" key="2">
    <source>
        <dbReference type="PROSITE" id="PS51061"/>
    </source>
</evidence>